<reference evidence="2 3" key="1">
    <citation type="submission" date="2019-09" db="EMBL/GenBank/DDBJ databases">
        <title>Arenimonas chukotkensis sp. nov., a bacterium isolated from Chukotka hot spring, Arctic region, Russia.</title>
        <authorList>
            <person name="Zayulina K.S."/>
            <person name="Prokofeva M.I."/>
            <person name="Elcheninov A.G."/>
            <person name="Novikov A."/>
            <person name="Kochetkova T.V."/>
            <person name="Kublanov I.V."/>
        </authorList>
    </citation>
    <scope>NUCLEOTIDE SEQUENCE [LARGE SCALE GENOMIC DNA]</scope>
    <source>
        <strain evidence="2 3">3729k</strain>
    </source>
</reference>
<dbReference type="Proteomes" id="UP000322165">
    <property type="component" value="Unassembled WGS sequence"/>
</dbReference>
<dbReference type="InterPro" id="IPR029058">
    <property type="entry name" value="AB_hydrolase_fold"/>
</dbReference>
<evidence type="ECO:0000259" key="1">
    <source>
        <dbReference type="Pfam" id="PF12697"/>
    </source>
</evidence>
<feature type="domain" description="AB hydrolase-1" evidence="1">
    <location>
        <begin position="13"/>
        <end position="212"/>
    </location>
</feature>
<evidence type="ECO:0000313" key="3">
    <source>
        <dbReference type="Proteomes" id="UP000322165"/>
    </source>
</evidence>
<proteinExistence type="predicted"/>
<gene>
    <name evidence="2" type="ORF">F0415_04655</name>
</gene>
<dbReference type="Gene3D" id="3.40.50.1820">
    <property type="entry name" value="alpha/beta hydrolase"/>
    <property type="match status" value="1"/>
</dbReference>
<evidence type="ECO:0000313" key="2">
    <source>
        <dbReference type="EMBL" id="KAA2285214.1"/>
    </source>
</evidence>
<dbReference type="Pfam" id="PF12697">
    <property type="entry name" value="Abhydrolase_6"/>
    <property type="match status" value="1"/>
</dbReference>
<comment type="caution">
    <text evidence="2">The sequence shown here is derived from an EMBL/GenBank/DDBJ whole genome shotgun (WGS) entry which is preliminary data.</text>
</comment>
<name>A0A5B2ZDC8_9GAMM</name>
<dbReference type="InterPro" id="IPR000073">
    <property type="entry name" value="AB_hydrolase_1"/>
</dbReference>
<reference evidence="2 3" key="2">
    <citation type="submission" date="2019-09" db="EMBL/GenBank/DDBJ databases">
        <authorList>
            <person name="Mazur A."/>
        </authorList>
    </citation>
    <scope>NUCLEOTIDE SEQUENCE [LARGE SCALE GENOMIC DNA]</scope>
    <source>
        <strain evidence="2 3">3729k</strain>
    </source>
</reference>
<dbReference type="AlphaFoldDB" id="A0A5B2ZDC8"/>
<dbReference type="SUPFAM" id="SSF53474">
    <property type="entry name" value="alpha/beta-Hydrolases"/>
    <property type="match status" value="1"/>
</dbReference>
<keyword evidence="2" id="KW-0378">Hydrolase</keyword>
<dbReference type="GO" id="GO:0016787">
    <property type="term" value="F:hydrolase activity"/>
    <property type="evidence" value="ECO:0007669"/>
    <property type="project" value="UniProtKB-KW"/>
</dbReference>
<protein>
    <submittedName>
        <fullName evidence="2">Alpha/beta hydrolase</fullName>
    </submittedName>
</protein>
<keyword evidence="3" id="KW-1185">Reference proteome</keyword>
<organism evidence="2 3">
    <name type="scientific">Arenimonas fontis</name>
    <dbReference type="NCBI Taxonomy" id="2608255"/>
    <lineage>
        <taxon>Bacteria</taxon>
        <taxon>Pseudomonadati</taxon>
        <taxon>Pseudomonadota</taxon>
        <taxon>Gammaproteobacteria</taxon>
        <taxon>Lysobacterales</taxon>
        <taxon>Lysobacteraceae</taxon>
        <taxon>Arenimonas</taxon>
    </lineage>
</organism>
<dbReference type="EMBL" id="VUOD01000003">
    <property type="protein sequence ID" value="KAA2285214.1"/>
    <property type="molecule type" value="Genomic_DNA"/>
</dbReference>
<sequence length="249" mass="25976">MRPWPELRFRSAVLVHGAGGGGWEWTVWGRVLAAAGMEVLAPDLQPRADGLVATALDDYAAQVDRWLRAAPRPRLLAGASLGGLLALMRAALADALVLVNPIPPEGLPGAVAGERSGRVPWGRTASPAGTRRALPDADAATCAWAWRRWRDESARVLAEARAGRDCEVPVCPVLVIASAQDPDVPTAVSVALAGRLGASVLRVPGSHVGPLLGRGAAGIAAQAVEWMNTLAMTPSGEGRIKGRLRPSGR</sequence>
<accession>A0A5B2ZDC8</accession>